<dbReference type="PRINTS" id="PR00080">
    <property type="entry name" value="SDRFAMILY"/>
</dbReference>
<dbReference type="EMBL" id="LRPN01000050">
    <property type="protein sequence ID" value="KWZ82709.1"/>
    <property type="molecule type" value="Genomic_DNA"/>
</dbReference>
<sequence length="258" mass="27332">MCTYSQWEGIIMASLENKIAIVTGGASGIGLATAKAFTEKGAKVVISDYNEESGKAVEKELKEKGADVCFIRADASDEQSVAGLVAETVNRYGRVDIMVNNAGIGVMATTHELSFEDYQKVISVNQNGVFFGSKYAIREMLKTGGGCIVNTSSILGYVGEPGAFAYNASKGAVNLMTKSLALEYASKGIRVNAVNPGYVETGMVNKEALGDFYDGLVARHPIGRLGRADEIAHAIVFLSENEFVTGIALLVDGGYTAQ</sequence>
<dbReference type="SUPFAM" id="SSF51735">
    <property type="entry name" value="NAD(P)-binding Rossmann-fold domains"/>
    <property type="match status" value="1"/>
</dbReference>
<dbReference type="Gene3D" id="3.40.50.720">
    <property type="entry name" value="NAD(P)-binding Rossmann-like Domain"/>
    <property type="match status" value="1"/>
</dbReference>
<dbReference type="GO" id="GO:0008206">
    <property type="term" value="P:bile acid metabolic process"/>
    <property type="evidence" value="ECO:0007669"/>
    <property type="project" value="UniProtKB-ARBA"/>
</dbReference>
<dbReference type="PATRIC" id="fig|1398.22.peg.1660"/>
<dbReference type="InterPro" id="IPR036291">
    <property type="entry name" value="NAD(P)-bd_dom_sf"/>
</dbReference>
<evidence type="ECO:0000256" key="1">
    <source>
        <dbReference type="ARBA" id="ARBA00006484"/>
    </source>
</evidence>
<organism evidence="3 4">
    <name type="scientific">Heyndrickxia coagulans</name>
    <name type="common">Weizmannia coagulans</name>
    <dbReference type="NCBI Taxonomy" id="1398"/>
    <lineage>
        <taxon>Bacteria</taxon>
        <taxon>Bacillati</taxon>
        <taxon>Bacillota</taxon>
        <taxon>Bacilli</taxon>
        <taxon>Bacillales</taxon>
        <taxon>Bacillaceae</taxon>
        <taxon>Heyndrickxia</taxon>
    </lineage>
</organism>
<evidence type="ECO:0000256" key="2">
    <source>
        <dbReference type="ARBA" id="ARBA00023002"/>
    </source>
</evidence>
<proteinExistence type="inferred from homology"/>
<gene>
    <name evidence="3" type="ORF">HMPREF3213_01651</name>
</gene>
<dbReference type="PROSITE" id="PS00061">
    <property type="entry name" value="ADH_SHORT"/>
    <property type="match status" value="1"/>
</dbReference>
<dbReference type="CDD" id="cd05233">
    <property type="entry name" value="SDR_c"/>
    <property type="match status" value="1"/>
</dbReference>
<name>A0A133KSS2_HEYCO</name>
<reference evidence="4" key="1">
    <citation type="submission" date="2016-01" db="EMBL/GenBank/DDBJ databases">
        <authorList>
            <person name="Mitreva M."/>
            <person name="Pepin K.H."/>
            <person name="Mihindukulasuriya K.A."/>
            <person name="Fulton R."/>
            <person name="Fronick C."/>
            <person name="O'Laughlin M."/>
            <person name="Miner T."/>
            <person name="Herter B."/>
            <person name="Rosa B.A."/>
            <person name="Cordes M."/>
            <person name="Tomlinson C."/>
            <person name="Wollam A."/>
            <person name="Palsikar V.B."/>
            <person name="Mardis E.R."/>
            <person name="Wilson R.K."/>
        </authorList>
    </citation>
    <scope>NUCLEOTIDE SEQUENCE [LARGE SCALE GENOMIC DNA]</scope>
    <source>
        <strain evidence="4">GED7749B</strain>
    </source>
</reference>
<dbReference type="AlphaFoldDB" id="A0A133KSS2"/>
<comment type="caution">
    <text evidence="3">The sequence shown here is derived from an EMBL/GenBank/DDBJ whole genome shotgun (WGS) entry which is preliminary data.</text>
</comment>
<evidence type="ECO:0000313" key="3">
    <source>
        <dbReference type="EMBL" id="KWZ82709.1"/>
    </source>
</evidence>
<dbReference type="NCBIfam" id="NF005559">
    <property type="entry name" value="PRK07231.1"/>
    <property type="match status" value="1"/>
</dbReference>
<comment type="similarity">
    <text evidence="1">Belongs to the short-chain dehydrogenases/reductases (SDR) family.</text>
</comment>
<dbReference type="GO" id="GO:0016491">
    <property type="term" value="F:oxidoreductase activity"/>
    <property type="evidence" value="ECO:0007669"/>
    <property type="project" value="UniProtKB-KW"/>
</dbReference>
<dbReference type="PRINTS" id="PR00081">
    <property type="entry name" value="GDHRDH"/>
</dbReference>
<protein>
    <submittedName>
        <fullName evidence="3">Oxidoreductase, short chain dehydrogenase/reductase family protein</fullName>
    </submittedName>
</protein>
<dbReference type="InterPro" id="IPR002347">
    <property type="entry name" value="SDR_fam"/>
</dbReference>
<dbReference type="Pfam" id="PF13561">
    <property type="entry name" value="adh_short_C2"/>
    <property type="match status" value="1"/>
</dbReference>
<dbReference type="FunFam" id="3.40.50.720:FF:000084">
    <property type="entry name" value="Short-chain dehydrogenase reductase"/>
    <property type="match status" value="1"/>
</dbReference>
<dbReference type="PANTHER" id="PTHR43477:SF1">
    <property type="entry name" value="DIHYDROANTICAPSIN 7-DEHYDROGENASE"/>
    <property type="match status" value="1"/>
</dbReference>
<dbReference type="InterPro" id="IPR051122">
    <property type="entry name" value="SDR_DHRS6-like"/>
</dbReference>
<dbReference type="InterPro" id="IPR020904">
    <property type="entry name" value="Sc_DH/Rdtase_CS"/>
</dbReference>
<evidence type="ECO:0000313" key="4">
    <source>
        <dbReference type="Proteomes" id="UP000070376"/>
    </source>
</evidence>
<dbReference type="PANTHER" id="PTHR43477">
    <property type="entry name" value="DIHYDROANTICAPSIN 7-DEHYDROGENASE"/>
    <property type="match status" value="1"/>
</dbReference>
<keyword evidence="2" id="KW-0560">Oxidoreductase</keyword>
<accession>A0A133KSS2</accession>
<dbReference type="Proteomes" id="UP000070376">
    <property type="component" value="Unassembled WGS sequence"/>
</dbReference>